<evidence type="ECO:0000313" key="2">
    <source>
        <dbReference type="EMBL" id="EAW10415.1"/>
    </source>
</evidence>
<dbReference type="EMBL" id="DS027054">
    <property type="protein sequence ID" value="EAW10415.1"/>
    <property type="molecule type" value="Genomic_DNA"/>
</dbReference>
<proteinExistence type="predicted"/>
<keyword evidence="3" id="KW-1185">Reference proteome</keyword>
<gene>
    <name evidence="2" type="ORF">ACLA_048870</name>
</gene>
<dbReference type="RefSeq" id="XP_001271841.1">
    <property type="nucleotide sequence ID" value="XM_001271840.1"/>
</dbReference>
<dbReference type="VEuPathDB" id="FungiDB:ACLA_048870"/>
<dbReference type="eggNOG" id="ENOG502SG6B">
    <property type="taxonomic scope" value="Eukaryota"/>
</dbReference>
<organism evidence="2 3">
    <name type="scientific">Aspergillus clavatus (strain ATCC 1007 / CBS 513.65 / DSM 816 / NCTC 3887 / NRRL 1 / QM 1276 / 107)</name>
    <dbReference type="NCBI Taxonomy" id="344612"/>
    <lineage>
        <taxon>Eukaryota</taxon>
        <taxon>Fungi</taxon>
        <taxon>Dikarya</taxon>
        <taxon>Ascomycota</taxon>
        <taxon>Pezizomycotina</taxon>
        <taxon>Eurotiomycetes</taxon>
        <taxon>Eurotiomycetidae</taxon>
        <taxon>Eurotiales</taxon>
        <taxon>Aspergillaceae</taxon>
        <taxon>Aspergillus</taxon>
        <taxon>Aspergillus subgen. Fumigati</taxon>
    </lineage>
</organism>
<feature type="transmembrane region" description="Helical" evidence="1">
    <location>
        <begin position="130"/>
        <end position="151"/>
    </location>
</feature>
<accession>A1CHR0</accession>
<evidence type="ECO:0000313" key="3">
    <source>
        <dbReference type="Proteomes" id="UP000006701"/>
    </source>
</evidence>
<dbReference type="HOGENOM" id="CLU_113795_0_0_1"/>
<keyword evidence="1" id="KW-0472">Membrane</keyword>
<sequence>MSPSLQLDTRISADEKLPSCSSKTLVAAPPVPSPISPQDYDPSINAKPYSPFYRHATLTTIPMDGQVGQPTTTKTAAVLDGPYELESATSCQKQSEESQKNRGSKLWEQRRRRCSYFHSLPKKQRLTIKVIVAIVTVGSMVAIALGITVAVGGGVWKSDHQQGAIGSR</sequence>
<keyword evidence="1" id="KW-0812">Transmembrane</keyword>
<keyword evidence="1" id="KW-1133">Transmembrane helix</keyword>
<evidence type="ECO:0000256" key="1">
    <source>
        <dbReference type="SAM" id="Phobius"/>
    </source>
</evidence>
<dbReference type="Proteomes" id="UP000006701">
    <property type="component" value="Unassembled WGS sequence"/>
</dbReference>
<dbReference type="OMA" id="YSPFYRH"/>
<reference evidence="2 3" key="1">
    <citation type="journal article" date="2008" name="PLoS Genet.">
        <title>Genomic islands in the pathogenic filamentous fungus Aspergillus fumigatus.</title>
        <authorList>
            <person name="Fedorova N.D."/>
            <person name="Khaldi N."/>
            <person name="Joardar V.S."/>
            <person name="Maiti R."/>
            <person name="Amedeo P."/>
            <person name="Anderson M.J."/>
            <person name="Crabtree J."/>
            <person name="Silva J.C."/>
            <person name="Badger J.H."/>
            <person name="Albarraq A."/>
            <person name="Angiuoli S."/>
            <person name="Bussey H."/>
            <person name="Bowyer P."/>
            <person name="Cotty P.J."/>
            <person name="Dyer P.S."/>
            <person name="Egan A."/>
            <person name="Galens K."/>
            <person name="Fraser-Liggett C.M."/>
            <person name="Haas B.J."/>
            <person name="Inman J.M."/>
            <person name="Kent R."/>
            <person name="Lemieux S."/>
            <person name="Malavazi I."/>
            <person name="Orvis J."/>
            <person name="Roemer T."/>
            <person name="Ronning C.M."/>
            <person name="Sundaram J.P."/>
            <person name="Sutton G."/>
            <person name="Turner G."/>
            <person name="Venter J.C."/>
            <person name="White O.R."/>
            <person name="Whitty B.R."/>
            <person name="Youngman P."/>
            <person name="Wolfe K.H."/>
            <person name="Goldman G.H."/>
            <person name="Wortman J.R."/>
            <person name="Jiang B."/>
            <person name="Denning D.W."/>
            <person name="Nierman W.C."/>
        </authorList>
    </citation>
    <scope>NUCLEOTIDE SEQUENCE [LARGE SCALE GENOMIC DNA]</scope>
    <source>
        <strain evidence="3">ATCC 1007 / CBS 513.65 / DSM 816 / NCTC 3887 / NRRL 1</strain>
    </source>
</reference>
<protein>
    <submittedName>
        <fullName evidence="2">Uncharacterized protein</fullName>
    </submittedName>
</protein>
<name>A1CHR0_ASPCL</name>
<dbReference type="OrthoDB" id="5387214at2759"/>
<dbReference type="GeneID" id="4704047"/>
<dbReference type="AlphaFoldDB" id="A1CHR0"/>
<dbReference type="KEGG" id="act:ACLA_048870"/>